<evidence type="ECO:0000313" key="14">
    <source>
        <dbReference type="Proteomes" id="UP000694845"/>
    </source>
</evidence>
<dbReference type="PROSITE" id="PS50262">
    <property type="entry name" value="G_PROTEIN_RECEP_F1_2"/>
    <property type="match status" value="1"/>
</dbReference>
<evidence type="ECO:0000256" key="5">
    <source>
        <dbReference type="ARBA" id="ARBA00023040"/>
    </source>
</evidence>
<dbReference type="PRINTS" id="PR00237">
    <property type="entry name" value="GPCRRHODOPSN"/>
</dbReference>
<keyword evidence="7" id="KW-1015">Disulfide bond</keyword>
<dbReference type="OrthoDB" id="10071887at2759"/>
<organism evidence="14 15">
    <name type="scientific">Acanthaster planci</name>
    <name type="common">Crown-of-thorns starfish</name>
    <dbReference type="NCBI Taxonomy" id="133434"/>
    <lineage>
        <taxon>Eukaryota</taxon>
        <taxon>Metazoa</taxon>
        <taxon>Echinodermata</taxon>
        <taxon>Eleutherozoa</taxon>
        <taxon>Asterozoa</taxon>
        <taxon>Asteroidea</taxon>
        <taxon>Valvatacea</taxon>
        <taxon>Valvatida</taxon>
        <taxon>Acanthasteridae</taxon>
        <taxon>Acanthaster</taxon>
    </lineage>
</organism>
<keyword evidence="8 10" id="KW-0675">Receptor</keyword>
<keyword evidence="9 10" id="KW-0807">Transducer</keyword>
<dbReference type="GO" id="GO:0001591">
    <property type="term" value="F:dopamine neurotransmitter receptor activity, coupled via Gi/Go"/>
    <property type="evidence" value="ECO:0007669"/>
    <property type="project" value="TreeGrafter"/>
</dbReference>
<dbReference type="GeneID" id="110979512"/>
<evidence type="ECO:0000256" key="2">
    <source>
        <dbReference type="ARBA" id="ARBA00022475"/>
    </source>
</evidence>
<feature type="transmembrane region" description="Helical" evidence="12">
    <location>
        <begin position="192"/>
        <end position="215"/>
    </location>
</feature>
<evidence type="ECO:0000259" key="13">
    <source>
        <dbReference type="PROSITE" id="PS50262"/>
    </source>
</evidence>
<dbReference type="GO" id="GO:0045202">
    <property type="term" value="C:synapse"/>
    <property type="evidence" value="ECO:0007669"/>
    <property type="project" value="GOC"/>
</dbReference>
<dbReference type="Pfam" id="PF00001">
    <property type="entry name" value="7tm_1"/>
    <property type="match status" value="1"/>
</dbReference>
<evidence type="ECO:0000256" key="4">
    <source>
        <dbReference type="ARBA" id="ARBA00022989"/>
    </source>
</evidence>
<dbReference type="GO" id="GO:0005886">
    <property type="term" value="C:plasma membrane"/>
    <property type="evidence" value="ECO:0007669"/>
    <property type="project" value="UniProtKB-SubCell"/>
</dbReference>
<dbReference type="Proteomes" id="UP000694845">
    <property type="component" value="Unplaced"/>
</dbReference>
<evidence type="ECO:0000256" key="3">
    <source>
        <dbReference type="ARBA" id="ARBA00022692"/>
    </source>
</evidence>
<dbReference type="InterPro" id="IPR000276">
    <property type="entry name" value="GPCR_Rhodpsn"/>
</dbReference>
<feature type="region of interest" description="Disordered" evidence="11">
    <location>
        <begin position="232"/>
        <end position="288"/>
    </location>
</feature>
<dbReference type="PANTHER" id="PTHR24248:SF125">
    <property type="entry name" value="DOPAMINE D2-LIKE RECEPTOR"/>
    <property type="match status" value="1"/>
</dbReference>
<protein>
    <submittedName>
        <fullName evidence="15">Muscarinic acetylcholine receptor DM1-like isoform X1</fullName>
    </submittedName>
</protein>
<comment type="similarity">
    <text evidence="10">Belongs to the G-protein coupled receptor 1 family.</text>
</comment>
<evidence type="ECO:0000256" key="12">
    <source>
        <dbReference type="SAM" id="Phobius"/>
    </source>
</evidence>
<dbReference type="KEGG" id="aplc:110979512"/>
<accession>A0A8B7YCS1</accession>
<evidence type="ECO:0000256" key="1">
    <source>
        <dbReference type="ARBA" id="ARBA00004651"/>
    </source>
</evidence>
<evidence type="ECO:0000256" key="7">
    <source>
        <dbReference type="ARBA" id="ARBA00023157"/>
    </source>
</evidence>
<dbReference type="RefSeq" id="XP_022091048.1">
    <property type="nucleotide sequence ID" value="XM_022235356.1"/>
</dbReference>
<evidence type="ECO:0000256" key="11">
    <source>
        <dbReference type="SAM" id="MobiDB-lite"/>
    </source>
</evidence>
<feature type="transmembrane region" description="Helical" evidence="12">
    <location>
        <begin position="105"/>
        <end position="126"/>
    </location>
</feature>
<evidence type="ECO:0000313" key="15">
    <source>
        <dbReference type="RefSeq" id="XP_022091048.1"/>
    </source>
</evidence>
<feature type="region of interest" description="Disordered" evidence="11">
    <location>
        <begin position="1"/>
        <end position="24"/>
    </location>
</feature>
<comment type="subcellular location">
    <subcellularLocation>
        <location evidence="1">Cell membrane</location>
        <topology evidence="1">Multi-pass membrane protein</topology>
    </subcellularLocation>
</comment>
<dbReference type="PANTHER" id="PTHR24248">
    <property type="entry name" value="ADRENERGIC RECEPTOR-RELATED G-PROTEIN COUPLED RECEPTOR"/>
    <property type="match status" value="1"/>
</dbReference>
<feature type="compositionally biased region" description="Polar residues" evidence="11">
    <location>
        <begin position="1"/>
        <end position="18"/>
    </location>
</feature>
<sequence length="451" mass="50020">MQSANTVSGMNATDASPTESREDQPLGTGQIAIAITSSVVCLITVMGNLVVLGGFCTDRRLRTYVNYYIVGLSLADLVAGVFTMPLYTVYWVLGHWPFSAALCDAYLYLNHVFIHISVLGILVLAIDRYQAVYHPLQHLRRRTPRHATFMISVSYVVPFLLWLPWCLLWPYLVGTRNIDPGYCYPQYVADSLAFSILAPVCFFWIPVPITSVLYWRIYRVIGHSKHKGPVMISDLGRPPSGRDGTPAANQSSPLSLEKSDEPTTSNTSVHHSAHENPAFETPMEPDSVILNNPVTPTGHCSVGFETTPAIYSITHSPDHTPTAHRVLNELTGLTIEGKPLERDCTGENHRATRTLTLILVSLLISSVPWSVFVIIYSICPNCIPLVLYQTSVYLAHMNSTVNPFCYGVANPLYLDVLKRPVCCSKGRTTVPRDGHCSRRPYTIGVQHSTFL</sequence>
<proteinExistence type="inferred from homology"/>
<feature type="transmembrane region" description="Helical" evidence="12">
    <location>
        <begin position="355"/>
        <end position="378"/>
    </location>
</feature>
<feature type="domain" description="G-protein coupled receptors family 1 profile" evidence="13">
    <location>
        <begin position="47"/>
        <end position="406"/>
    </location>
</feature>
<dbReference type="InterPro" id="IPR017452">
    <property type="entry name" value="GPCR_Rhodpsn_7TM"/>
</dbReference>
<dbReference type="OMA" id="IMAMFIT"/>
<feature type="transmembrane region" description="Helical" evidence="12">
    <location>
        <begin position="67"/>
        <end position="93"/>
    </location>
</feature>
<keyword evidence="14" id="KW-1185">Reference proteome</keyword>
<keyword evidence="3 10" id="KW-0812">Transmembrane</keyword>
<evidence type="ECO:0000256" key="10">
    <source>
        <dbReference type="RuleBase" id="RU000688"/>
    </source>
</evidence>
<evidence type="ECO:0000256" key="6">
    <source>
        <dbReference type="ARBA" id="ARBA00023136"/>
    </source>
</evidence>
<dbReference type="SUPFAM" id="SSF81321">
    <property type="entry name" value="Family A G protein-coupled receptor-like"/>
    <property type="match status" value="1"/>
</dbReference>
<dbReference type="InterPro" id="IPR000995">
    <property type="entry name" value="Musac_Ach_rcpt"/>
</dbReference>
<dbReference type="PRINTS" id="PR00243">
    <property type="entry name" value="MUSCARINICR"/>
</dbReference>
<name>A0A8B7YCS1_ACAPL</name>
<keyword evidence="5 10" id="KW-0297">G-protein coupled receptor</keyword>
<gene>
    <name evidence="15" type="primary">LOC110979512</name>
</gene>
<feature type="transmembrane region" description="Helical" evidence="12">
    <location>
        <begin position="147"/>
        <end position="172"/>
    </location>
</feature>
<evidence type="ECO:0000256" key="9">
    <source>
        <dbReference type="ARBA" id="ARBA00023224"/>
    </source>
</evidence>
<dbReference type="GO" id="GO:0016907">
    <property type="term" value="F:G protein-coupled acetylcholine receptor activity"/>
    <property type="evidence" value="ECO:0007669"/>
    <property type="project" value="InterPro"/>
</dbReference>
<dbReference type="AlphaFoldDB" id="A0A8B7YCS1"/>
<dbReference type="Gene3D" id="1.20.1070.10">
    <property type="entry name" value="Rhodopsin 7-helix transmembrane proteins"/>
    <property type="match status" value="1"/>
</dbReference>
<evidence type="ECO:0000256" key="8">
    <source>
        <dbReference type="ARBA" id="ARBA00023170"/>
    </source>
</evidence>
<keyword evidence="2" id="KW-1003">Cell membrane</keyword>
<feature type="transmembrane region" description="Helical" evidence="12">
    <location>
        <begin position="31"/>
        <end position="55"/>
    </location>
</feature>
<reference evidence="15" key="1">
    <citation type="submission" date="2025-08" db="UniProtKB">
        <authorList>
            <consortium name="RefSeq"/>
        </authorList>
    </citation>
    <scope>IDENTIFICATION</scope>
</reference>
<keyword evidence="4 12" id="KW-1133">Transmembrane helix</keyword>
<dbReference type="PROSITE" id="PS00237">
    <property type="entry name" value="G_PROTEIN_RECEP_F1_1"/>
    <property type="match status" value="1"/>
</dbReference>
<keyword evidence="6 12" id="KW-0472">Membrane</keyword>